<dbReference type="Gene3D" id="3.10.110.10">
    <property type="entry name" value="Ubiquitin Conjugating Enzyme"/>
    <property type="match status" value="1"/>
</dbReference>
<evidence type="ECO:0000259" key="5">
    <source>
        <dbReference type="PROSITE" id="PS50127"/>
    </source>
</evidence>
<dbReference type="CDD" id="cd00195">
    <property type="entry name" value="UBCc_UEV"/>
    <property type="match status" value="1"/>
</dbReference>
<dbReference type="SUPFAM" id="SSF54495">
    <property type="entry name" value="UBC-like"/>
    <property type="match status" value="1"/>
</dbReference>
<sequence>MTKRIIKEIQQFLQEPPEHIYIDFNENDITHLEILFIGPRYTPYSRMFMRFTVDFPSEYPIKPPKVVFTSSYNRKIHPNVFPGGWLCLSTLNTGDSSGWVPSINLTALLATIYSIFTKEMIMTDNTHSHEKSTEFFPAVMYDTFYITSKLLIDEQHEKLKKVMTNYTNSHREWYFRKLERLSQEYDGKELKNYYQARKANFKLLTPAFRSKE</sequence>
<dbReference type="InterPro" id="IPR016135">
    <property type="entry name" value="UBQ-conjugating_enzyme/RWD"/>
</dbReference>
<dbReference type="EMBL" id="MK500374">
    <property type="protein sequence ID" value="QBK88070.1"/>
    <property type="molecule type" value="Genomic_DNA"/>
</dbReference>
<accession>A0A481YYK3</accession>
<dbReference type="PANTHER" id="PTHR24067">
    <property type="entry name" value="UBIQUITIN-CONJUGATING ENZYME E2"/>
    <property type="match status" value="1"/>
</dbReference>
<proteinExistence type="predicted"/>
<evidence type="ECO:0000256" key="3">
    <source>
        <dbReference type="ARBA" id="ARBA00030012"/>
    </source>
</evidence>
<evidence type="ECO:0000313" key="6">
    <source>
        <dbReference type="EMBL" id="QBK88070.1"/>
    </source>
</evidence>
<dbReference type="SMART" id="SM00212">
    <property type="entry name" value="UBCc"/>
    <property type="match status" value="1"/>
</dbReference>
<comment type="pathway">
    <text evidence="1">Protein modification; protein ubiquitination.</text>
</comment>
<dbReference type="Pfam" id="PF00179">
    <property type="entry name" value="UQ_con"/>
    <property type="match status" value="1"/>
</dbReference>
<dbReference type="GO" id="GO:0016567">
    <property type="term" value="P:protein ubiquitination"/>
    <property type="evidence" value="ECO:0007669"/>
    <property type="project" value="UniProtKB-UniPathway"/>
</dbReference>
<evidence type="ECO:0000256" key="4">
    <source>
        <dbReference type="ARBA" id="ARBA00031729"/>
    </source>
</evidence>
<reference evidence="6" key="1">
    <citation type="journal article" date="2019" name="MBio">
        <title>Virus Genomes from Deep Sea Sediments Expand the Ocean Megavirome and Support Independent Origins of Viral Gigantism.</title>
        <authorList>
            <person name="Backstrom D."/>
            <person name="Yutin N."/>
            <person name="Jorgensen S.L."/>
            <person name="Dharamshi J."/>
            <person name="Homa F."/>
            <person name="Zaremba-Niedwiedzka K."/>
            <person name="Spang A."/>
            <person name="Wolf Y.I."/>
            <person name="Koonin E.V."/>
            <person name="Ettema T.J."/>
        </authorList>
    </citation>
    <scope>NUCLEOTIDE SEQUENCE</scope>
</reference>
<dbReference type="EC" id="2.3.2.23" evidence="2"/>
<dbReference type="PROSITE" id="PS50127">
    <property type="entry name" value="UBC_2"/>
    <property type="match status" value="1"/>
</dbReference>
<protein>
    <recommendedName>
        <fullName evidence="2">E2 ubiquitin-conjugating enzyme</fullName>
        <ecNumber evidence="2">2.3.2.23</ecNumber>
    </recommendedName>
    <alternativeName>
        <fullName evidence="4">Ubiquitin carrier protein</fullName>
    </alternativeName>
    <alternativeName>
        <fullName evidence="3">Ubiquitin-protein ligase</fullName>
    </alternativeName>
</protein>
<evidence type="ECO:0000256" key="2">
    <source>
        <dbReference type="ARBA" id="ARBA00012486"/>
    </source>
</evidence>
<gene>
    <name evidence="6" type="ORF">LCMAC202_04320</name>
</gene>
<evidence type="ECO:0000256" key="1">
    <source>
        <dbReference type="ARBA" id="ARBA00004906"/>
    </source>
</evidence>
<dbReference type="GO" id="GO:0061631">
    <property type="term" value="F:ubiquitin conjugating enzyme activity"/>
    <property type="evidence" value="ECO:0007669"/>
    <property type="project" value="UniProtKB-EC"/>
</dbReference>
<feature type="domain" description="UBC core" evidence="5">
    <location>
        <begin position="1"/>
        <end position="164"/>
    </location>
</feature>
<dbReference type="InterPro" id="IPR000608">
    <property type="entry name" value="UBC"/>
</dbReference>
<organism evidence="6">
    <name type="scientific">Marseillevirus LCMAC202</name>
    <dbReference type="NCBI Taxonomy" id="2506606"/>
    <lineage>
        <taxon>Viruses</taxon>
        <taxon>Varidnaviria</taxon>
        <taxon>Bamfordvirae</taxon>
        <taxon>Nucleocytoviricota</taxon>
        <taxon>Megaviricetes</taxon>
        <taxon>Pimascovirales</taxon>
        <taxon>Pimascovirales incertae sedis</taxon>
        <taxon>Marseilleviridae</taxon>
    </lineage>
</organism>
<dbReference type="UniPathway" id="UPA00143"/>
<dbReference type="InterPro" id="IPR050113">
    <property type="entry name" value="Ub_conjugating_enzyme"/>
</dbReference>
<name>A0A481YYK3_9VIRU</name>